<dbReference type="EMBL" id="VUNG01000024">
    <property type="protein sequence ID" value="MST84931.1"/>
    <property type="molecule type" value="Genomic_DNA"/>
</dbReference>
<dbReference type="GO" id="GO:0009279">
    <property type="term" value="C:cell outer membrane"/>
    <property type="evidence" value="ECO:0007669"/>
    <property type="project" value="UniProtKB-SubCell"/>
</dbReference>
<evidence type="ECO:0000313" key="6">
    <source>
        <dbReference type="EMBL" id="MST84931.1"/>
    </source>
</evidence>
<dbReference type="RefSeq" id="WP_154534519.1">
    <property type="nucleotide sequence ID" value="NZ_VUNG01000024.1"/>
</dbReference>
<dbReference type="Gene3D" id="2.40.170.20">
    <property type="entry name" value="TonB-dependent receptor, beta-barrel domain"/>
    <property type="match status" value="1"/>
</dbReference>
<name>A0A7K0KG79_9BACT</name>
<dbReference type="InterPro" id="IPR041700">
    <property type="entry name" value="OMP_b-brl_3"/>
</dbReference>
<evidence type="ECO:0000313" key="7">
    <source>
        <dbReference type="Proteomes" id="UP000438914"/>
    </source>
</evidence>
<keyword evidence="4" id="KW-0732">Signal</keyword>
<accession>A0A7K0KG79</accession>
<feature type="domain" description="Outer membrane protein beta-barrel" evidence="5">
    <location>
        <begin position="302"/>
        <end position="679"/>
    </location>
</feature>
<keyword evidence="7" id="KW-1185">Reference proteome</keyword>
<comment type="caution">
    <text evidence="6">The sequence shown here is derived from an EMBL/GenBank/DDBJ whole genome shotgun (WGS) entry which is preliminary data.</text>
</comment>
<proteinExistence type="predicted"/>
<organism evidence="6 7">
    <name type="scientific">Hallella mizrahii</name>
    <dbReference type="NCBI Taxonomy" id="2606637"/>
    <lineage>
        <taxon>Bacteria</taxon>
        <taxon>Pseudomonadati</taxon>
        <taxon>Bacteroidota</taxon>
        <taxon>Bacteroidia</taxon>
        <taxon>Bacteroidales</taxon>
        <taxon>Prevotellaceae</taxon>
        <taxon>Hallella</taxon>
    </lineage>
</organism>
<keyword evidence="3" id="KW-0998">Cell outer membrane</keyword>
<feature type="chain" id="PRO_5029760287" evidence="4">
    <location>
        <begin position="20"/>
        <end position="698"/>
    </location>
</feature>
<dbReference type="Pfam" id="PF14905">
    <property type="entry name" value="OMP_b-brl_3"/>
    <property type="match status" value="1"/>
</dbReference>
<reference evidence="6 7" key="1">
    <citation type="submission" date="2019-08" db="EMBL/GenBank/DDBJ databases">
        <title>In-depth cultivation of the pig gut microbiome towards novel bacterial diversity and tailored functional studies.</title>
        <authorList>
            <person name="Wylensek D."/>
            <person name="Hitch T.C.A."/>
            <person name="Clavel T."/>
        </authorList>
    </citation>
    <scope>NUCLEOTIDE SEQUENCE [LARGE SCALE GENOMIC DNA]</scope>
    <source>
        <strain evidence="6 7">LKV-178-WT-2A</strain>
    </source>
</reference>
<evidence type="ECO:0000256" key="1">
    <source>
        <dbReference type="ARBA" id="ARBA00004442"/>
    </source>
</evidence>
<evidence type="ECO:0000256" key="2">
    <source>
        <dbReference type="ARBA" id="ARBA00023136"/>
    </source>
</evidence>
<dbReference type="AlphaFoldDB" id="A0A7K0KG79"/>
<evidence type="ECO:0000256" key="3">
    <source>
        <dbReference type="ARBA" id="ARBA00023237"/>
    </source>
</evidence>
<evidence type="ECO:0000256" key="4">
    <source>
        <dbReference type="SAM" id="SignalP"/>
    </source>
</evidence>
<evidence type="ECO:0000259" key="5">
    <source>
        <dbReference type="Pfam" id="PF14905"/>
    </source>
</evidence>
<feature type="signal peptide" evidence="4">
    <location>
        <begin position="1"/>
        <end position="19"/>
    </location>
</feature>
<dbReference type="SUPFAM" id="SSF56935">
    <property type="entry name" value="Porins"/>
    <property type="match status" value="1"/>
</dbReference>
<keyword evidence="2" id="KW-0472">Membrane</keyword>
<comment type="subcellular location">
    <subcellularLocation>
        <location evidence="1">Cell outer membrane</location>
    </subcellularLocation>
</comment>
<sequence>MERKVMILMLCMAATAAYAQTDGAGTATSSADSLRMDSIIHALPEVMVKGERPIVKVVGSKLTYDMPLLLKKESADNVYDALKLIPGVTDNNGTLTLAGNAFNVLINGKHYQMDAAQLNALLKSLPANRLKHAEVMYTTPARYEVRGASINLDIASDSSQPDGWQGELTGAWNQEHEAMWSGKTGLVYHKGKLDFDVNYQHNNGKTYGTTDETSLHHLDDGTTHDIETHEAQRSRDHEHLWRMGLDYAFTDNHRLSLSYTGNYDTEHAREDVTGNVMATNAYRTRKTMHDVMLDYQLPTGTKVNVEYTYYNTPSTQHLISTLPTGELHFDTDEHQRINRWKFHLGQEHSLAGGWGLNYGVRYSLTNDHSWQTFLPTGSNTAASPTNSYSRQNEDIVNVYAGTNGKIGEKLDFEVSLAAEYYHSPAWHQWNVYPTLSLTYMPSSGHMLLLNVSSDKKFPDYWTLQNFTSFSNGGYNEVVGNPSLKPSSNYQTQLVYVLHNKYQFVAWFNYTDDYFTQTPYQRHDRLTVQYKFLNFDYSQQWGLQASVPQRFGNWLDSRLTVLGVWMKEKCSAFYDIPFNRDIAWVMASLRNNFTLVPNHLYLNLDGMIRSKAHQAIYDLPSSGNVDLGLKYIFRKKRATLHVFCNDLFETSVIDPVIRFGNQNMKMDFSCYRQVGVSLVYRFGGYKDKSKEVDTARFKQ</sequence>
<dbReference type="InterPro" id="IPR036942">
    <property type="entry name" value="Beta-barrel_TonB_sf"/>
</dbReference>
<gene>
    <name evidence="6" type="ORF">FYJ73_09670</name>
</gene>
<protein>
    <submittedName>
        <fullName evidence="6">Outer membrane beta-barrel protein</fullName>
    </submittedName>
</protein>
<dbReference type="Proteomes" id="UP000438914">
    <property type="component" value="Unassembled WGS sequence"/>
</dbReference>